<gene>
    <name evidence="1" type="ORF">D7X96_00340</name>
</gene>
<dbReference type="AlphaFoldDB" id="A0A3A8R471"/>
<dbReference type="EMBL" id="RAWM01000001">
    <property type="protein sequence ID" value="RKH74050.1"/>
    <property type="molecule type" value="Genomic_DNA"/>
</dbReference>
<dbReference type="Proteomes" id="UP000282656">
    <property type="component" value="Unassembled WGS sequence"/>
</dbReference>
<organism evidence="1 2">
    <name type="scientific">Corallococcus interemptor</name>
    <dbReference type="NCBI Taxonomy" id="2316720"/>
    <lineage>
        <taxon>Bacteria</taxon>
        <taxon>Pseudomonadati</taxon>
        <taxon>Myxococcota</taxon>
        <taxon>Myxococcia</taxon>
        <taxon>Myxococcales</taxon>
        <taxon>Cystobacterineae</taxon>
        <taxon>Myxococcaceae</taxon>
        <taxon>Corallococcus</taxon>
    </lineage>
</organism>
<comment type="caution">
    <text evidence="1">The sequence shown here is derived from an EMBL/GenBank/DDBJ whole genome shotgun (WGS) entry which is preliminary data.</text>
</comment>
<reference evidence="2" key="1">
    <citation type="submission" date="2018-09" db="EMBL/GenBank/DDBJ databases">
        <authorList>
            <person name="Livingstone P.G."/>
            <person name="Whitworth D.E."/>
        </authorList>
    </citation>
    <scope>NUCLEOTIDE SEQUENCE [LARGE SCALE GENOMIC DNA]</scope>
    <source>
        <strain evidence="2">AB047A</strain>
    </source>
</reference>
<keyword evidence="2" id="KW-1185">Reference proteome</keyword>
<accession>A0A3A8R471</accession>
<evidence type="ECO:0000313" key="2">
    <source>
        <dbReference type="Proteomes" id="UP000282656"/>
    </source>
</evidence>
<sequence length="82" mass="8375">MLQPFRWVLALALVWGPAARSEPPPGVRGRRERSVAVASTSAEPLPIVRIAGKSSAAGVPTRNDVLAAIALHAGTSAAPGPT</sequence>
<proteinExistence type="predicted"/>
<protein>
    <submittedName>
        <fullName evidence="1">DUF2381 family protein</fullName>
    </submittedName>
</protein>
<name>A0A3A8R471_9BACT</name>
<evidence type="ECO:0000313" key="1">
    <source>
        <dbReference type="EMBL" id="RKH74050.1"/>
    </source>
</evidence>